<dbReference type="InterPro" id="IPR008949">
    <property type="entry name" value="Isoprenoid_synthase_dom_sf"/>
</dbReference>
<sequence length="171" mass="19071">ASSEHVVTSLKNVVKVSVDIEDVSPNIAADHTADVGVKKSARGSRPPIWHKDYVVKAGSSTCLYPLIANIDYSGLSSKYQSYVSKDKLVECYFWILGVYFEPKYSRARKMLTKVIQIDSVINDTFDAYVNELVPFTDAIQRSDTNPLDEEAAGENLYEGCPMVGCWLYSEL</sequence>
<dbReference type="OrthoDB" id="10421156at2759"/>
<reference evidence="3 4" key="1">
    <citation type="submission" date="2020-09" db="EMBL/GenBank/DDBJ databases">
        <title>De no assembly of potato wild relative species, Solanum commersonii.</title>
        <authorList>
            <person name="Cho K."/>
        </authorList>
    </citation>
    <scope>NUCLEOTIDE SEQUENCE [LARGE SCALE GENOMIC DNA]</scope>
    <source>
        <strain evidence="3">LZ3.2</strain>
        <tissue evidence="3">Leaf</tissue>
    </source>
</reference>
<dbReference type="GO" id="GO:0016114">
    <property type="term" value="P:terpenoid biosynthetic process"/>
    <property type="evidence" value="ECO:0007669"/>
    <property type="project" value="InterPro"/>
</dbReference>
<organism evidence="3 4">
    <name type="scientific">Solanum commersonii</name>
    <name type="common">Commerson's wild potato</name>
    <name type="synonym">Commerson's nightshade</name>
    <dbReference type="NCBI Taxonomy" id="4109"/>
    <lineage>
        <taxon>Eukaryota</taxon>
        <taxon>Viridiplantae</taxon>
        <taxon>Streptophyta</taxon>
        <taxon>Embryophyta</taxon>
        <taxon>Tracheophyta</taxon>
        <taxon>Spermatophyta</taxon>
        <taxon>Magnoliopsida</taxon>
        <taxon>eudicotyledons</taxon>
        <taxon>Gunneridae</taxon>
        <taxon>Pentapetalae</taxon>
        <taxon>asterids</taxon>
        <taxon>lamiids</taxon>
        <taxon>Solanales</taxon>
        <taxon>Solanaceae</taxon>
        <taxon>Solanoideae</taxon>
        <taxon>Solaneae</taxon>
        <taxon>Solanum</taxon>
    </lineage>
</organism>
<evidence type="ECO:0000259" key="2">
    <source>
        <dbReference type="Pfam" id="PF03936"/>
    </source>
</evidence>
<dbReference type="PANTHER" id="PTHR31225">
    <property type="entry name" value="OS04G0344100 PROTEIN-RELATED"/>
    <property type="match status" value="1"/>
</dbReference>
<dbReference type="Proteomes" id="UP000824120">
    <property type="component" value="Chromosome 6"/>
</dbReference>
<dbReference type="Gene3D" id="1.10.600.10">
    <property type="entry name" value="Farnesyl Diphosphate Synthase"/>
    <property type="match status" value="1"/>
</dbReference>
<proteinExistence type="predicted"/>
<dbReference type="PANTHER" id="PTHR31225:SF225">
    <property type="entry name" value="SESQUITERPENE SYNTHASE 12"/>
    <property type="match status" value="1"/>
</dbReference>
<dbReference type="GO" id="GO:0000287">
    <property type="term" value="F:magnesium ion binding"/>
    <property type="evidence" value="ECO:0007669"/>
    <property type="project" value="InterPro"/>
</dbReference>
<comment type="caution">
    <text evidence="3">The sequence shown here is derived from an EMBL/GenBank/DDBJ whole genome shotgun (WGS) entry which is preliminary data.</text>
</comment>
<name>A0A9J5YL59_SOLCO</name>
<keyword evidence="4" id="KW-1185">Reference proteome</keyword>
<feature type="domain" description="Terpene synthase metal-binding" evidence="2">
    <location>
        <begin position="75"/>
        <end position="148"/>
    </location>
</feature>
<dbReference type="AlphaFoldDB" id="A0A9J5YL59"/>
<accession>A0A9J5YL59</accession>
<feature type="non-terminal residue" evidence="3">
    <location>
        <position position="1"/>
    </location>
</feature>
<dbReference type="Pfam" id="PF03936">
    <property type="entry name" value="Terpene_synth_C"/>
    <property type="match status" value="1"/>
</dbReference>
<dbReference type="InterPro" id="IPR050148">
    <property type="entry name" value="Terpene_synthase-like"/>
</dbReference>
<dbReference type="SUPFAM" id="SSF48576">
    <property type="entry name" value="Terpenoid synthases"/>
    <property type="match status" value="1"/>
</dbReference>
<evidence type="ECO:0000256" key="1">
    <source>
        <dbReference type="ARBA" id="ARBA00022723"/>
    </source>
</evidence>
<dbReference type="GO" id="GO:0010333">
    <property type="term" value="F:terpene synthase activity"/>
    <property type="evidence" value="ECO:0007669"/>
    <property type="project" value="InterPro"/>
</dbReference>
<keyword evidence="1" id="KW-0479">Metal-binding</keyword>
<protein>
    <recommendedName>
        <fullName evidence="2">Terpene synthase metal-binding domain-containing protein</fullName>
    </recommendedName>
</protein>
<evidence type="ECO:0000313" key="4">
    <source>
        <dbReference type="Proteomes" id="UP000824120"/>
    </source>
</evidence>
<dbReference type="EMBL" id="JACXVP010000006">
    <property type="protein sequence ID" value="KAG5601138.1"/>
    <property type="molecule type" value="Genomic_DNA"/>
</dbReference>
<gene>
    <name evidence="3" type="ORF">H5410_032508</name>
</gene>
<dbReference type="InterPro" id="IPR005630">
    <property type="entry name" value="Terpene_synthase_metal-bd"/>
</dbReference>
<evidence type="ECO:0000313" key="3">
    <source>
        <dbReference type="EMBL" id="KAG5601138.1"/>
    </source>
</evidence>